<dbReference type="Proteomes" id="UP000029393">
    <property type="component" value="Unassembled WGS sequence"/>
</dbReference>
<dbReference type="AlphaFoldDB" id="A0A091B4T6"/>
<protein>
    <submittedName>
        <fullName evidence="1">Uncharacterized protein</fullName>
    </submittedName>
</protein>
<evidence type="ECO:0000313" key="2">
    <source>
        <dbReference type="Proteomes" id="UP000029393"/>
    </source>
</evidence>
<dbReference type="STRING" id="1384056.N787_09475"/>
<reference evidence="1 2" key="1">
    <citation type="submission" date="2013-09" db="EMBL/GenBank/DDBJ databases">
        <title>Genome sequencing of Arenimonas metalli.</title>
        <authorList>
            <person name="Chen F."/>
            <person name="Wang G."/>
        </authorList>
    </citation>
    <scope>NUCLEOTIDE SEQUENCE [LARGE SCALE GENOMIC DNA]</scope>
    <source>
        <strain evidence="1 2">CF5-1</strain>
    </source>
</reference>
<name>A0A091B4T6_9GAMM</name>
<comment type="caution">
    <text evidence="1">The sequence shown here is derived from an EMBL/GenBank/DDBJ whole genome shotgun (WGS) entry which is preliminary data.</text>
</comment>
<evidence type="ECO:0000313" key="1">
    <source>
        <dbReference type="EMBL" id="KFN46736.1"/>
    </source>
</evidence>
<sequence length="37" mass="3631">MTLSLCADSVSVFRQAFGGLSEAIARAASGALMGGQG</sequence>
<proteinExistence type="predicted"/>
<gene>
    <name evidence="1" type="ORF">N787_09475</name>
</gene>
<keyword evidence="2" id="KW-1185">Reference proteome</keyword>
<organism evidence="1 2">
    <name type="scientific">Arenimonas metalli CF5-1</name>
    <dbReference type="NCBI Taxonomy" id="1384056"/>
    <lineage>
        <taxon>Bacteria</taxon>
        <taxon>Pseudomonadati</taxon>
        <taxon>Pseudomonadota</taxon>
        <taxon>Gammaproteobacteria</taxon>
        <taxon>Lysobacterales</taxon>
        <taxon>Lysobacteraceae</taxon>
        <taxon>Arenimonas</taxon>
    </lineage>
</organism>
<dbReference type="EMBL" id="AVCK01000013">
    <property type="protein sequence ID" value="KFN46736.1"/>
    <property type="molecule type" value="Genomic_DNA"/>
</dbReference>
<accession>A0A091B4T6</accession>